<evidence type="ECO:0000256" key="1">
    <source>
        <dbReference type="ARBA" id="ARBA00001933"/>
    </source>
</evidence>
<proteinExistence type="inferred from homology"/>
<evidence type="ECO:0000313" key="12">
    <source>
        <dbReference type="EMBL" id="WEG35157.1"/>
    </source>
</evidence>
<dbReference type="InterPro" id="IPR015424">
    <property type="entry name" value="PyrdxlP-dep_Trfase"/>
</dbReference>
<evidence type="ECO:0000256" key="9">
    <source>
        <dbReference type="ARBA" id="ARBA00050776"/>
    </source>
</evidence>
<keyword evidence="13" id="KW-1185">Reference proteome</keyword>
<accession>A0ABY8C3B2</accession>
<evidence type="ECO:0000256" key="10">
    <source>
        <dbReference type="RuleBase" id="RU004504"/>
    </source>
</evidence>
<protein>
    <recommendedName>
        <fullName evidence="3">cysteine desulfurase</fullName>
        <ecNumber evidence="3">2.8.1.7</ecNumber>
    </recommendedName>
</protein>
<dbReference type="PANTHER" id="PTHR11601">
    <property type="entry name" value="CYSTEINE DESULFURYLASE FAMILY MEMBER"/>
    <property type="match status" value="1"/>
</dbReference>
<keyword evidence="6" id="KW-0663">Pyridoxal phosphate</keyword>
<dbReference type="PROSITE" id="PS00595">
    <property type="entry name" value="AA_TRANSFER_CLASS_5"/>
    <property type="match status" value="1"/>
</dbReference>
<dbReference type="Gene3D" id="3.40.640.10">
    <property type="entry name" value="Type I PLP-dependent aspartate aminotransferase-like (Major domain)"/>
    <property type="match status" value="1"/>
</dbReference>
<reference evidence="12 13" key="1">
    <citation type="submission" date="2023-02" db="EMBL/GenBank/DDBJ databases">
        <title>Novel Oscillospiraceae bacterial genomes.</title>
        <authorList>
            <person name="Srinivasan S."/>
            <person name="Austin M.N."/>
            <person name="Fiedler T.L."/>
            <person name="Strenk S.M."/>
            <person name="Agnew K.J."/>
            <person name="Nagana Gowda G.A."/>
            <person name="Raftery D."/>
            <person name="Beamer M.A."/>
            <person name="Achilles S.L."/>
            <person name="Wiesenfeld H.C."/>
            <person name="Fredricks D.N."/>
            <person name="Hillier S.L."/>
        </authorList>
    </citation>
    <scope>NUCLEOTIDE SEQUENCE [LARGE SCALE GENOMIC DNA]</scope>
    <source>
        <strain evidence="12 13">CHIC02 1186E3-8</strain>
    </source>
</reference>
<evidence type="ECO:0000259" key="11">
    <source>
        <dbReference type="Pfam" id="PF00266"/>
    </source>
</evidence>
<evidence type="ECO:0000256" key="5">
    <source>
        <dbReference type="ARBA" id="ARBA00022723"/>
    </source>
</evidence>
<keyword evidence="4" id="KW-0808">Transferase</keyword>
<sequence length="376" mass="41186">MIYFDNAASTKMCQPALQALMYWSEHCLNPSSSYKAADADRNVIAQTREKIAKVLNCSDNEVYFTSGGSESDNWAFYTATEALSNYGRHIIISAIEHPAVSKCAEFYQRHGYEVSILPVDAEGIVDLQALEKLLRPETILVSVMTANNEVGSLQPIAEIGALLRERPHTLFHTDAVQAFMHENIDVKAAAVDLLSLSGHKFNGPKGIGAFYMNEDKRNKFNLPAFILGGSQERERRAGTVPVPLIAAMGAAIDFHLQHYDEFHKHIADLQAYFIQQLRENFPACEINGSLTRRLVNNINVCLPDVAGEEALILLDFADILASHGSACASGSLDPSPVLLAMGKSLEQAGSSLRFTLGYENTAEEVNQVIAALKNLA</sequence>
<comment type="cofactor">
    <cofactor evidence="1 10">
        <name>pyridoxal 5'-phosphate</name>
        <dbReference type="ChEBI" id="CHEBI:597326"/>
    </cofactor>
</comment>
<comment type="catalytic activity">
    <reaction evidence="9">
        <text>(sulfur carrier)-H + L-cysteine = (sulfur carrier)-SH + L-alanine</text>
        <dbReference type="Rhea" id="RHEA:43892"/>
        <dbReference type="Rhea" id="RHEA-COMP:14737"/>
        <dbReference type="Rhea" id="RHEA-COMP:14739"/>
        <dbReference type="ChEBI" id="CHEBI:29917"/>
        <dbReference type="ChEBI" id="CHEBI:35235"/>
        <dbReference type="ChEBI" id="CHEBI:57972"/>
        <dbReference type="ChEBI" id="CHEBI:64428"/>
        <dbReference type="EC" id="2.8.1.7"/>
    </reaction>
</comment>
<gene>
    <name evidence="12" type="ORF">PYS61_04270</name>
</gene>
<dbReference type="Proteomes" id="UP001220478">
    <property type="component" value="Chromosome"/>
</dbReference>
<dbReference type="SUPFAM" id="SSF53383">
    <property type="entry name" value="PLP-dependent transferases"/>
    <property type="match status" value="1"/>
</dbReference>
<dbReference type="RefSeq" id="WP_315571204.1">
    <property type="nucleotide sequence ID" value="NZ_CP118868.1"/>
</dbReference>
<evidence type="ECO:0000256" key="4">
    <source>
        <dbReference type="ARBA" id="ARBA00022679"/>
    </source>
</evidence>
<dbReference type="Gene3D" id="1.10.260.50">
    <property type="match status" value="1"/>
</dbReference>
<dbReference type="InterPro" id="IPR016454">
    <property type="entry name" value="Cysteine_dSase"/>
</dbReference>
<comment type="similarity">
    <text evidence="2">Belongs to the class-V pyridoxal-phosphate-dependent aminotransferase family. NifS/IscS subfamily.</text>
</comment>
<keyword evidence="8" id="KW-0411">Iron-sulfur</keyword>
<dbReference type="EC" id="2.8.1.7" evidence="3"/>
<evidence type="ECO:0000256" key="8">
    <source>
        <dbReference type="ARBA" id="ARBA00023014"/>
    </source>
</evidence>
<dbReference type="EMBL" id="CP118868">
    <property type="protein sequence ID" value="WEG35157.1"/>
    <property type="molecule type" value="Genomic_DNA"/>
</dbReference>
<dbReference type="PIRSF" id="PIRSF005572">
    <property type="entry name" value="NifS"/>
    <property type="match status" value="1"/>
</dbReference>
<dbReference type="InterPro" id="IPR015421">
    <property type="entry name" value="PyrdxlP-dep_Trfase_major"/>
</dbReference>
<evidence type="ECO:0000313" key="13">
    <source>
        <dbReference type="Proteomes" id="UP001220478"/>
    </source>
</evidence>
<dbReference type="PANTHER" id="PTHR11601:SF34">
    <property type="entry name" value="CYSTEINE DESULFURASE"/>
    <property type="match status" value="1"/>
</dbReference>
<dbReference type="Pfam" id="PF00266">
    <property type="entry name" value="Aminotran_5"/>
    <property type="match status" value="1"/>
</dbReference>
<evidence type="ECO:0000256" key="3">
    <source>
        <dbReference type="ARBA" id="ARBA00012239"/>
    </source>
</evidence>
<organism evidence="12 13">
    <name type="scientific">Amygdalobacter indicium</name>
    <dbReference type="NCBI Taxonomy" id="3029272"/>
    <lineage>
        <taxon>Bacteria</taxon>
        <taxon>Bacillati</taxon>
        <taxon>Bacillota</taxon>
        <taxon>Clostridia</taxon>
        <taxon>Eubacteriales</taxon>
        <taxon>Oscillospiraceae</taxon>
        <taxon>Amygdalobacter</taxon>
    </lineage>
</organism>
<keyword evidence="7" id="KW-0408">Iron</keyword>
<dbReference type="InterPro" id="IPR000192">
    <property type="entry name" value="Aminotrans_V_dom"/>
</dbReference>
<dbReference type="Gene3D" id="3.90.1150.10">
    <property type="entry name" value="Aspartate Aminotransferase, domain 1"/>
    <property type="match status" value="1"/>
</dbReference>
<keyword evidence="5" id="KW-0479">Metal-binding</keyword>
<feature type="domain" description="Aminotransferase class V" evidence="11">
    <location>
        <begin position="2"/>
        <end position="367"/>
    </location>
</feature>
<dbReference type="InterPro" id="IPR015422">
    <property type="entry name" value="PyrdxlP-dep_Trfase_small"/>
</dbReference>
<evidence type="ECO:0000256" key="7">
    <source>
        <dbReference type="ARBA" id="ARBA00023004"/>
    </source>
</evidence>
<evidence type="ECO:0000256" key="2">
    <source>
        <dbReference type="ARBA" id="ARBA00006490"/>
    </source>
</evidence>
<evidence type="ECO:0000256" key="6">
    <source>
        <dbReference type="ARBA" id="ARBA00022898"/>
    </source>
</evidence>
<dbReference type="InterPro" id="IPR020578">
    <property type="entry name" value="Aminotrans_V_PyrdxlP_BS"/>
</dbReference>
<name>A0ABY8C3B2_9FIRM</name>